<accession>A0A9W6V7L0</accession>
<dbReference type="EMBL" id="BSSA01000055">
    <property type="protein sequence ID" value="GLW75350.1"/>
    <property type="molecule type" value="Genomic_DNA"/>
</dbReference>
<dbReference type="Proteomes" id="UP001165041">
    <property type="component" value="Unassembled WGS sequence"/>
</dbReference>
<evidence type="ECO:0000256" key="1">
    <source>
        <dbReference type="SAM" id="MobiDB-lite"/>
    </source>
</evidence>
<reference evidence="2" key="1">
    <citation type="submission" date="2023-02" db="EMBL/GenBank/DDBJ databases">
        <title>Kitasatospora phosalacinea NBRC 14627.</title>
        <authorList>
            <person name="Ichikawa N."/>
            <person name="Sato H."/>
            <person name="Tonouchi N."/>
        </authorList>
    </citation>
    <scope>NUCLEOTIDE SEQUENCE</scope>
    <source>
        <strain evidence="2">NBRC 14627</strain>
    </source>
</reference>
<gene>
    <name evidence="2" type="ORF">Kpho02_76470</name>
</gene>
<evidence type="ECO:0000313" key="2">
    <source>
        <dbReference type="EMBL" id="GLW75350.1"/>
    </source>
</evidence>
<evidence type="ECO:0000313" key="3">
    <source>
        <dbReference type="Proteomes" id="UP001165041"/>
    </source>
</evidence>
<feature type="region of interest" description="Disordered" evidence="1">
    <location>
        <begin position="36"/>
        <end position="58"/>
    </location>
</feature>
<dbReference type="AlphaFoldDB" id="A0A9W6V7L0"/>
<sequence>MIGNEFQSHPDRVTFVHVGMAAAVEWRFLGSLAVPGPLGSAPDRPGRRGPGFVSEARGNWDAPAVRRCETGRRDAT</sequence>
<protein>
    <submittedName>
        <fullName evidence="2">Uncharacterized protein</fullName>
    </submittedName>
</protein>
<comment type="caution">
    <text evidence="2">The sequence shown here is derived from an EMBL/GenBank/DDBJ whole genome shotgun (WGS) entry which is preliminary data.</text>
</comment>
<name>A0A9W6V7L0_9ACTN</name>
<proteinExistence type="predicted"/>
<organism evidence="2 3">
    <name type="scientific">Kitasatospora phosalacinea</name>
    <dbReference type="NCBI Taxonomy" id="2065"/>
    <lineage>
        <taxon>Bacteria</taxon>
        <taxon>Bacillati</taxon>
        <taxon>Actinomycetota</taxon>
        <taxon>Actinomycetes</taxon>
        <taxon>Kitasatosporales</taxon>
        <taxon>Streptomycetaceae</taxon>
        <taxon>Kitasatospora</taxon>
    </lineage>
</organism>